<feature type="domain" description="IrrE N-terminal-like" evidence="1">
    <location>
        <begin position="233"/>
        <end position="376"/>
    </location>
</feature>
<gene>
    <name evidence="2" type="ORF">BXY80_2720</name>
</gene>
<dbReference type="InterPro" id="IPR011335">
    <property type="entry name" value="Restrct_endonuc-II-like"/>
</dbReference>
<dbReference type="Gene3D" id="1.10.10.2910">
    <property type="match status" value="1"/>
</dbReference>
<dbReference type="EMBL" id="RAQJ01000008">
    <property type="protein sequence ID" value="RKE90253.1"/>
    <property type="molecule type" value="Genomic_DNA"/>
</dbReference>
<protein>
    <submittedName>
        <fullName evidence="2">Zn-dependent peptidase ImmA (M78 family)</fullName>
    </submittedName>
</protein>
<reference evidence="2 3" key="1">
    <citation type="submission" date="2018-09" db="EMBL/GenBank/DDBJ databases">
        <title>Genomic Encyclopedia of Archaeal and Bacterial Type Strains, Phase II (KMG-II): from individual species to whole genera.</title>
        <authorList>
            <person name="Goeker M."/>
        </authorList>
    </citation>
    <scope>NUCLEOTIDE SEQUENCE [LARGE SCALE GENOMIC DNA]</scope>
    <source>
        <strain evidence="2 3">DSM 26283</strain>
    </source>
</reference>
<dbReference type="AlphaFoldDB" id="A0A420DEN9"/>
<comment type="caution">
    <text evidence="2">The sequence shown here is derived from an EMBL/GenBank/DDBJ whole genome shotgun (WGS) entry which is preliminary data.</text>
</comment>
<evidence type="ECO:0000313" key="3">
    <source>
        <dbReference type="Proteomes" id="UP000284892"/>
    </source>
</evidence>
<dbReference type="InterPro" id="IPR010359">
    <property type="entry name" value="IrrE_HExxH"/>
</dbReference>
<dbReference type="OrthoDB" id="9794834at2"/>
<sequence length="401" mass="47355">MNTVKIGDKFEAKSYDLIQKAIENDELGISKSSAVVYKQKGYYSKDREKEIIFDLAIEIWPKNAKRYTLLYLIECKSSPSGHNVPVDDVEEFHTKFNQVSGGAVKGVMITDNKFQSGGLTFAKNKRMMLIEVDKEDNHSILLHRTEKNEKKEEKNNPDKIFFNFIKKTLGLKKVKGLKKLTAEKIENLALPILQKYNDLRFCINIDSFIKHLEYEYDLKFDFTQHLETVNGKKISGFFDLKAKKIFIDKSVLETEKFRFVLGHELGHFFLHSKLKVNQEQYNDFQDSEYNFFTDRHDLVNDRNWIEWQANKFAIALFLPKILFIPHLTAFRSSIGISRPYHIYLDEQRINQKDYYKTIDYLSEYFGISKTSIKYRIEELNLITHIKPKEDLRNVIRRAFYE</sequence>
<name>A0A420DEN9_9FLAO</name>
<proteinExistence type="predicted"/>
<accession>A0A420DEN9</accession>
<organism evidence="2 3">
    <name type="scientific">Ichthyenterobacterium magnum</name>
    <dbReference type="NCBI Taxonomy" id="1230530"/>
    <lineage>
        <taxon>Bacteria</taxon>
        <taxon>Pseudomonadati</taxon>
        <taxon>Bacteroidota</taxon>
        <taxon>Flavobacteriia</taxon>
        <taxon>Flavobacteriales</taxon>
        <taxon>Flavobacteriaceae</taxon>
        <taxon>Ichthyenterobacterium</taxon>
    </lineage>
</organism>
<evidence type="ECO:0000313" key="2">
    <source>
        <dbReference type="EMBL" id="RKE90253.1"/>
    </source>
</evidence>
<dbReference type="SUPFAM" id="SSF52980">
    <property type="entry name" value="Restriction endonuclease-like"/>
    <property type="match status" value="1"/>
</dbReference>
<dbReference type="Proteomes" id="UP000284892">
    <property type="component" value="Unassembled WGS sequence"/>
</dbReference>
<dbReference type="Pfam" id="PF06114">
    <property type="entry name" value="Peptidase_M78"/>
    <property type="match status" value="1"/>
</dbReference>
<dbReference type="RefSeq" id="WP_120202795.1">
    <property type="nucleotide sequence ID" value="NZ_RAQJ01000008.1"/>
</dbReference>
<keyword evidence="3" id="KW-1185">Reference proteome</keyword>
<evidence type="ECO:0000259" key="1">
    <source>
        <dbReference type="Pfam" id="PF06114"/>
    </source>
</evidence>